<dbReference type="WBParaSite" id="JU765_v2.g10592.t1">
    <property type="protein sequence ID" value="JU765_v2.g10592.t1"/>
    <property type="gene ID" value="JU765_v2.g10592"/>
</dbReference>
<accession>A0AC34PW98</accession>
<sequence>MWALGKIFTTPEVPKVYIGSFWKYLPEKSIVSKTMMEDTKSLLKEITDLPNTCKSRRINDMVKRAKQVKMHSAIMDGLIKSQWIFDLPTALKAKNISKIFVKISKKYNFVLTDLPNEKDYQTRANKTDGKLWKKIDKKEFLQLCSFLEEDITKIIAVANAEPKPEIKFKVMEKIAKPPELKGEFTPIGQKTEKTQTPNAITPKENSKKTTPKESSSKEKKTTEKKEVNEIVPESTKKDGEKTEKKNEKKDEEKEKKEDEKQKSEKKEEEKEKTGKKDEEKEKTEKKDEEKEKTEKKDEKEKSKKDTESKKKDDKDENTAKKSDKKD</sequence>
<protein>
    <submittedName>
        <fullName evidence="2">DUF5600 domain-containing protein</fullName>
    </submittedName>
</protein>
<dbReference type="Proteomes" id="UP000887576">
    <property type="component" value="Unplaced"/>
</dbReference>
<proteinExistence type="predicted"/>
<evidence type="ECO:0000313" key="2">
    <source>
        <dbReference type="WBParaSite" id="JU765_v2.g10592.t1"/>
    </source>
</evidence>
<evidence type="ECO:0000313" key="1">
    <source>
        <dbReference type="Proteomes" id="UP000887576"/>
    </source>
</evidence>
<reference evidence="2" key="1">
    <citation type="submission" date="2022-11" db="UniProtKB">
        <authorList>
            <consortium name="WormBaseParasite"/>
        </authorList>
    </citation>
    <scope>IDENTIFICATION</scope>
</reference>
<name>A0AC34PW98_9BILA</name>
<organism evidence="1 2">
    <name type="scientific">Panagrolaimus sp. JU765</name>
    <dbReference type="NCBI Taxonomy" id="591449"/>
    <lineage>
        <taxon>Eukaryota</taxon>
        <taxon>Metazoa</taxon>
        <taxon>Ecdysozoa</taxon>
        <taxon>Nematoda</taxon>
        <taxon>Chromadorea</taxon>
        <taxon>Rhabditida</taxon>
        <taxon>Tylenchina</taxon>
        <taxon>Panagrolaimomorpha</taxon>
        <taxon>Panagrolaimoidea</taxon>
        <taxon>Panagrolaimidae</taxon>
        <taxon>Panagrolaimus</taxon>
    </lineage>
</organism>